<protein>
    <submittedName>
        <fullName evidence="3">Uncharacterized protein LOC101847313</fullName>
    </submittedName>
</protein>
<feature type="compositionally biased region" description="Low complexity" evidence="1">
    <location>
        <begin position="116"/>
        <end position="128"/>
    </location>
</feature>
<feature type="compositionally biased region" description="Polar residues" evidence="1">
    <location>
        <begin position="182"/>
        <end position="195"/>
    </location>
</feature>
<name>A0ABM1W594_APLCA</name>
<accession>A0ABM1W594</accession>
<evidence type="ECO:0000313" key="2">
    <source>
        <dbReference type="Proteomes" id="UP000694888"/>
    </source>
</evidence>
<feature type="region of interest" description="Disordered" evidence="1">
    <location>
        <begin position="51"/>
        <end position="128"/>
    </location>
</feature>
<feature type="compositionally biased region" description="Basic and acidic residues" evidence="1">
    <location>
        <begin position="197"/>
        <end position="208"/>
    </location>
</feature>
<feature type="compositionally biased region" description="Polar residues" evidence="1">
    <location>
        <begin position="51"/>
        <end position="78"/>
    </location>
</feature>
<reference evidence="3" key="1">
    <citation type="submission" date="2025-08" db="UniProtKB">
        <authorList>
            <consortium name="RefSeq"/>
        </authorList>
    </citation>
    <scope>IDENTIFICATION</scope>
</reference>
<sequence>MFPLSIVNNMAAAKPLELGLDIMALPRPPEKQPIPSHKEGFQYRGTLFRPSSASTAQAGQEVSVPRSNTGHAKSNNRTRVCGNDNMMSTGSPQKAMPRRIQSAKGRLEKPPSRPVSAHSSGQLSSSSYSSVHCRKEVLSEKSPSVIDLNCAVNVPDKEEEMLVRRASLHKCDTEQFYKPVTRPSSAKSTFSNPPVTETKEDSEGKNDIKPSVVGLRFGRHVFGNEPDVQEAWANTERDFPFKMSAEQREKRLVLSSSTEREIPATLEPLRPYLTTGTPKAVVGVDPATCLVFLAHDYSCDELPEVPTPQSAEDPLPYSCVVATPRKQVPQKFSHPFYDKQPDSSEWVCKHTTPFIPETHSDISYLLNPPVRRDPHEVRREITELEDLLLGIGSLDSSCSFVKFQAEIRRAKFLAKKLISQCGRFDEPEPVDTFGLLQFCKDHDEIMKVIHERRDRCLKELAELETAL</sequence>
<proteinExistence type="predicted"/>
<evidence type="ECO:0000313" key="3">
    <source>
        <dbReference type="RefSeq" id="XP_035829837.1"/>
    </source>
</evidence>
<dbReference type="Proteomes" id="UP000694888">
    <property type="component" value="Unplaced"/>
</dbReference>
<evidence type="ECO:0000256" key="1">
    <source>
        <dbReference type="SAM" id="MobiDB-lite"/>
    </source>
</evidence>
<gene>
    <name evidence="3" type="primary">LOC101847313</name>
</gene>
<organism evidence="2 3">
    <name type="scientific">Aplysia californica</name>
    <name type="common">California sea hare</name>
    <dbReference type="NCBI Taxonomy" id="6500"/>
    <lineage>
        <taxon>Eukaryota</taxon>
        <taxon>Metazoa</taxon>
        <taxon>Spiralia</taxon>
        <taxon>Lophotrochozoa</taxon>
        <taxon>Mollusca</taxon>
        <taxon>Gastropoda</taxon>
        <taxon>Heterobranchia</taxon>
        <taxon>Euthyneura</taxon>
        <taxon>Tectipleura</taxon>
        <taxon>Aplysiida</taxon>
        <taxon>Aplysioidea</taxon>
        <taxon>Aplysiidae</taxon>
        <taxon>Aplysia</taxon>
    </lineage>
</organism>
<keyword evidence="2" id="KW-1185">Reference proteome</keyword>
<dbReference type="RefSeq" id="XP_035829837.1">
    <property type="nucleotide sequence ID" value="XM_035973944.1"/>
</dbReference>
<feature type="region of interest" description="Disordered" evidence="1">
    <location>
        <begin position="182"/>
        <end position="210"/>
    </location>
</feature>
<dbReference type="GeneID" id="101847313"/>